<dbReference type="InterPro" id="IPR006144">
    <property type="entry name" value="Secretion_HlyD_CS"/>
</dbReference>
<keyword evidence="6 7" id="KW-0472">Membrane</keyword>
<evidence type="ECO:0000256" key="7">
    <source>
        <dbReference type="SAM" id="Phobius"/>
    </source>
</evidence>
<name>A0ABQ6LUC8_9GAMM</name>
<sequence length="414" mass="45370">MGDLFRKEAIQNSESRIDGEVLIAQPPSANIVIAVLVGVLGLSIVFLANGDYARRAQAVGYLRTGTGLESLSATISGRVDELGVREGQRVFPGDVLGSIISEQYGVSGRSSFQTLLGANQKKLALLQEQLDVAVKLHEERQTRTVTALTIEKDKLASLRDEEKVLREQQRLEQEKIDAVGQLVARGAVPASSLKTARQEMLAHTQSLIANNLSIEKQRQQIESQRAALARLPLELEQEKNRLQHLMLELEETNTRLLSRHSQLMITKTGGVVSNLAARLGDRVSVGEPLMQIIPSDSTLHAELLVPGEAAGMVLPGQEVQLRYTAFPHQRFGVVTGKLTEVSRSVSVPSHSHFSGRTGPTYIARAAIPAQSITAYGQIYPLKPGMLLEADIILEKRPLIQWLLDPVFSIRGRLQ</sequence>
<comment type="subcellular location">
    <subcellularLocation>
        <location evidence="1">Membrane</location>
        <topology evidence="1">Single-pass membrane protein</topology>
    </subcellularLocation>
</comment>
<evidence type="ECO:0000313" key="9">
    <source>
        <dbReference type="EMBL" id="GMG85693.1"/>
    </source>
</evidence>
<dbReference type="InterPro" id="IPR058982">
    <property type="entry name" value="Beta-barrel_AprE"/>
</dbReference>
<evidence type="ECO:0000256" key="3">
    <source>
        <dbReference type="ARBA" id="ARBA00022448"/>
    </source>
</evidence>
<keyword evidence="5 7" id="KW-1133">Transmembrane helix</keyword>
<reference evidence="9 10" key="1">
    <citation type="submission" date="2023-04" db="EMBL/GenBank/DDBJ databases">
        <title>Marinobulbifer ophiurae gen. nov., sp. Nov., isolate from tissue of brittle star Ophioplocus japonicus.</title>
        <authorList>
            <person name="Kawano K."/>
            <person name="Sawayama S."/>
            <person name="Nakagawa S."/>
        </authorList>
    </citation>
    <scope>NUCLEOTIDE SEQUENCE [LARGE SCALE GENOMIC DNA]</scope>
    <source>
        <strain evidence="9 10">NKW57</strain>
    </source>
</reference>
<evidence type="ECO:0000259" key="8">
    <source>
        <dbReference type="Pfam" id="PF26002"/>
    </source>
</evidence>
<dbReference type="Gene3D" id="2.40.30.170">
    <property type="match status" value="1"/>
</dbReference>
<organism evidence="9 10">
    <name type="scientific">Biformimicrobium ophioploci</name>
    <dbReference type="NCBI Taxonomy" id="3036711"/>
    <lineage>
        <taxon>Bacteria</taxon>
        <taxon>Pseudomonadati</taxon>
        <taxon>Pseudomonadota</taxon>
        <taxon>Gammaproteobacteria</taxon>
        <taxon>Cellvibrionales</taxon>
        <taxon>Microbulbiferaceae</taxon>
        <taxon>Biformimicrobium</taxon>
    </lineage>
</organism>
<accession>A0ABQ6LUC8</accession>
<dbReference type="Proteomes" id="UP001224392">
    <property type="component" value="Unassembled WGS sequence"/>
</dbReference>
<evidence type="ECO:0000313" key="10">
    <source>
        <dbReference type="Proteomes" id="UP001224392"/>
    </source>
</evidence>
<keyword evidence="4 7" id="KW-0812">Transmembrane</keyword>
<dbReference type="SUPFAM" id="SSF51230">
    <property type="entry name" value="Single hybrid motif"/>
    <property type="match status" value="1"/>
</dbReference>
<dbReference type="RefSeq" id="WP_285762224.1">
    <property type="nucleotide sequence ID" value="NZ_BSYJ01000001.1"/>
</dbReference>
<gene>
    <name evidence="9" type="ORF">MNKW57_00140</name>
</gene>
<dbReference type="Pfam" id="PF26002">
    <property type="entry name" value="Beta-barrel_AprE"/>
    <property type="match status" value="1"/>
</dbReference>
<evidence type="ECO:0000256" key="1">
    <source>
        <dbReference type="ARBA" id="ARBA00004167"/>
    </source>
</evidence>
<feature type="domain" description="AprE-like beta-barrel" evidence="8">
    <location>
        <begin position="301"/>
        <end position="392"/>
    </location>
</feature>
<dbReference type="PANTHER" id="PTHR30386">
    <property type="entry name" value="MEMBRANE FUSION SUBUNIT OF EMRAB-TOLC MULTIDRUG EFFLUX PUMP"/>
    <property type="match status" value="1"/>
</dbReference>
<dbReference type="PROSITE" id="PS00543">
    <property type="entry name" value="HLYD_FAMILY"/>
    <property type="match status" value="1"/>
</dbReference>
<evidence type="ECO:0000256" key="5">
    <source>
        <dbReference type="ARBA" id="ARBA00022989"/>
    </source>
</evidence>
<comment type="similarity">
    <text evidence="2">Belongs to the membrane fusion protein (MFP) (TC 8.A.1) family.</text>
</comment>
<dbReference type="PANTHER" id="PTHR30386:SF28">
    <property type="entry name" value="EXPORTED PROTEIN"/>
    <property type="match status" value="1"/>
</dbReference>
<dbReference type="PRINTS" id="PR01490">
    <property type="entry name" value="RTXTOXIND"/>
</dbReference>
<evidence type="ECO:0000256" key="6">
    <source>
        <dbReference type="ARBA" id="ARBA00023136"/>
    </source>
</evidence>
<evidence type="ECO:0000256" key="2">
    <source>
        <dbReference type="ARBA" id="ARBA00009477"/>
    </source>
</evidence>
<dbReference type="InterPro" id="IPR011053">
    <property type="entry name" value="Single_hybrid_motif"/>
</dbReference>
<protein>
    <submittedName>
        <fullName evidence="9">HlyD family efflux transporter periplasmic adaptor subunit</fullName>
    </submittedName>
</protein>
<evidence type="ECO:0000256" key="4">
    <source>
        <dbReference type="ARBA" id="ARBA00022692"/>
    </source>
</evidence>
<dbReference type="EMBL" id="BSYJ01000001">
    <property type="protein sequence ID" value="GMG85693.1"/>
    <property type="molecule type" value="Genomic_DNA"/>
</dbReference>
<feature type="transmembrane region" description="Helical" evidence="7">
    <location>
        <begin position="29"/>
        <end position="48"/>
    </location>
</feature>
<keyword evidence="10" id="KW-1185">Reference proteome</keyword>
<proteinExistence type="inferred from homology"/>
<keyword evidence="3" id="KW-0813">Transport</keyword>
<dbReference type="InterPro" id="IPR050739">
    <property type="entry name" value="MFP"/>
</dbReference>
<comment type="caution">
    <text evidence="9">The sequence shown here is derived from an EMBL/GenBank/DDBJ whole genome shotgun (WGS) entry which is preliminary data.</text>
</comment>